<dbReference type="SUPFAM" id="SSF48208">
    <property type="entry name" value="Six-hairpin glycosidases"/>
    <property type="match status" value="1"/>
</dbReference>
<gene>
    <name evidence="2" type="ORF">GCM10010446_44810</name>
</gene>
<dbReference type="PANTHER" id="PTHR31151:SF0">
    <property type="entry name" value="PROLINE-TRNA LIGASE (DUF1680)"/>
    <property type="match status" value="1"/>
</dbReference>
<feature type="domain" description="Ricin B lectin" evidence="1">
    <location>
        <begin position="906"/>
        <end position="1043"/>
    </location>
</feature>
<name>A0ABP6JY67_9ACTN</name>
<dbReference type="InterPro" id="IPR012878">
    <property type="entry name" value="Beta-AFase-like_GH127_cat"/>
</dbReference>
<dbReference type="InterPro" id="IPR008928">
    <property type="entry name" value="6-hairpin_glycosidase_sf"/>
</dbReference>
<proteinExistence type="predicted"/>
<sequence>MDAVKFAASREAVVACGCRHSVHTRAVPVLTGPAGALNAAWLVSGVTALGAGMEPKVIPAVVIGGRLLTDGLGSVSGSLVGVLLLKVVQNVIHQTGSFDPAYPQVVSGTFLAFVAIAQTWPGDGDECCSRCPDRVVRRPVRRPSVVRAGLRDSREKACVGAGQATTSLLSWLWQQISNVASPVDGAIGLAQRQAVPPVGERAPTARTVALCMRVRTRPLRPTESRMSLSRRRFAALASLAIAGVTGGAPALAAVSSPGPSPARVLPTPGGLYSPNAAPLHPTALLRLPVTAVRPRGWLDGQLRLQLAGLCGRYDEISHFLDFATSGWVHPERGAWEELPYWLRGYVDLAIVTRDADALATARRWFDAILATQQSDGFFGPRSLRTSLGGGPDFWPYLPLLQALRSWQEYTGDSRIIPFLTHFLRYMNTQGPSAFNQSWVSLRWGDGLDTAVWLYNRTRHSFLLDLIDKIHAHGADWTGALPDPHNVNIAQGFREPAQFALRSGAPADTQAAYTTYDGVMRTYGQFPGGGFAGDENIRTGYRDPRQGFETCGVVEFMASHELLTRLTGDPVWADRCEELAFNSLPPSLDPEGKAVHYITSANSVDLDNVPKTLGQFQNGFAMQSYRPGVDQYRCCPHNYGMGWPWFTQELWAATPGRGLCAAMYAPCTVTARVADGVEVTVREDTDYPFGDTVAFTVSTPRNVAFPLVLRVPGWCRAPVVAVNGQRVDAPGGPAFTTVSRTWSNGDTVTLRLPQHLAVRTWPGNGGSVTVDRGPLSYSLRIGEQYVRTGGSDTFPEYDVHATTPWNYGLAVDPADLTAGLSFSAAGGMLPANPFTLATTPYRITAPARRIAEWTADSQHVVMPLQRSPALSTAPVEAVTLVPLGAARLRISAFPLASPTGAPWTAGGAAFRIANRDSGKVLGVHLMSKDDSAQVVQFADNGTADHLWRLVDNGDGWYRVRNEHSGKVLGVDGMSKDDDARVVQYADSGTPDHQWQLVDNGDGFFRVRNRNSGKALAVLGGSAADSAPVVQYADNGAGGHLWRLLPDGAVRLENRHSGKVLAVSGMSKEDSARVVQFADNGTADHLWTFRPDADGWYRVRNEHSGKVLGVHLMSREDSAPVVQYADSGTPDHQWRLVHDGGGFFRLRNRHSGKVLGVHLMSKDDSAPVVQYADNGTPDHLWRFR</sequence>
<evidence type="ECO:0000313" key="3">
    <source>
        <dbReference type="Proteomes" id="UP001500403"/>
    </source>
</evidence>
<keyword evidence="3" id="KW-1185">Reference proteome</keyword>
<dbReference type="PROSITE" id="PS50231">
    <property type="entry name" value="RICIN_B_LECTIN"/>
    <property type="match status" value="2"/>
</dbReference>
<dbReference type="Pfam" id="PF20736">
    <property type="entry name" value="Glyco_hydro127M"/>
    <property type="match status" value="1"/>
</dbReference>
<evidence type="ECO:0000313" key="2">
    <source>
        <dbReference type="EMBL" id="GAA2954855.1"/>
    </source>
</evidence>
<dbReference type="PANTHER" id="PTHR31151">
    <property type="entry name" value="PROLINE-TRNA LIGASE (DUF1680)"/>
    <property type="match status" value="1"/>
</dbReference>
<reference evidence="3" key="1">
    <citation type="journal article" date="2019" name="Int. J. Syst. Evol. Microbiol.">
        <title>The Global Catalogue of Microorganisms (GCM) 10K type strain sequencing project: providing services to taxonomists for standard genome sequencing and annotation.</title>
        <authorList>
            <consortium name="The Broad Institute Genomics Platform"/>
            <consortium name="The Broad Institute Genome Sequencing Center for Infectious Disease"/>
            <person name="Wu L."/>
            <person name="Ma J."/>
        </authorList>
    </citation>
    <scope>NUCLEOTIDE SEQUENCE [LARGE SCALE GENOMIC DNA]</scope>
    <source>
        <strain evidence="3">JCM 9088</strain>
    </source>
</reference>
<dbReference type="CDD" id="cd00161">
    <property type="entry name" value="beta-trefoil_Ricin-like"/>
    <property type="match status" value="1"/>
</dbReference>
<dbReference type="InterPro" id="IPR049046">
    <property type="entry name" value="Beta-AFase-like_GH127_middle"/>
</dbReference>
<dbReference type="EMBL" id="BAAAUD010000044">
    <property type="protein sequence ID" value="GAA2954855.1"/>
    <property type="molecule type" value="Genomic_DNA"/>
</dbReference>
<dbReference type="SMART" id="SM00458">
    <property type="entry name" value="RICIN"/>
    <property type="match status" value="2"/>
</dbReference>
<dbReference type="Pfam" id="PF07944">
    <property type="entry name" value="Beta-AFase-like_GH127_cat"/>
    <property type="match status" value="1"/>
</dbReference>
<comment type="caution">
    <text evidence="2">The sequence shown here is derived from an EMBL/GenBank/DDBJ whole genome shotgun (WGS) entry which is preliminary data.</text>
</comment>
<feature type="domain" description="Ricin B lectin" evidence="1">
    <location>
        <begin position="1045"/>
        <end position="1182"/>
    </location>
</feature>
<accession>A0ABP6JY67</accession>
<dbReference type="Proteomes" id="UP001500403">
    <property type="component" value="Unassembled WGS sequence"/>
</dbReference>
<protein>
    <submittedName>
        <fullName evidence="2">RICIN domain-containing protein</fullName>
    </submittedName>
</protein>
<dbReference type="SUPFAM" id="SSF50370">
    <property type="entry name" value="Ricin B-like lectins"/>
    <property type="match status" value="2"/>
</dbReference>
<dbReference type="InterPro" id="IPR035992">
    <property type="entry name" value="Ricin_B-like_lectins"/>
</dbReference>
<dbReference type="Gene3D" id="2.80.10.50">
    <property type="match status" value="2"/>
</dbReference>
<dbReference type="InterPro" id="IPR000772">
    <property type="entry name" value="Ricin_B_lectin"/>
</dbReference>
<organism evidence="2 3">
    <name type="scientific">Streptomyces enissocaesilis</name>
    <dbReference type="NCBI Taxonomy" id="332589"/>
    <lineage>
        <taxon>Bacteria</taxon>
        <taxon>Bacillati</taxon>
        <taxon>Actinomycetota</taxon>
        <taxon>Actinomycetes</taxon>
        <taxon>Kitasatosporales</taxon>
        <taxon>Streptomycetaceae</taxon>
        <taxon>Streptomyces</taxon>
        <taxon>Streptomyces rochei group</taxon>
    </lineage>
</organism>
<evidence type="ECO:0000259" key="1">
    <source>
        <dbReference type="SMART" id="SM00458"/>
    </source>
</evidence>
<dbReference type="Pfam" id="PF14200">
    <property type="entry name" value="RicinB_lectin_2"/>
    <property type="match status" value="3"/>
</dbReference>